<accession>A0A921LQH8</accession>
<comment type="caution">
    <text evidence="2">The sequence shown here is derived from an EMBL/GenBank/DDBJ whole genome shotgun (WGS) entry which is preliminary data.</text>
</comment>
<reference evidence="2" key="2">
    <citation type="submission" date="2021-09" db="EMBL/GenBank/DDBJ databases">
        <authorList>
            <person name="Gilroy R."/>
        </authorList>
    </citation>
    <scope>NUCLEOTIDE SEQUENCE</scope>
    <source>
        <strain evidence="2">ChiGjej2B2-7701</strain>
    </source>
</reference>
<dbReference type="Proteomes" id="UP000746751">
    <property type="component" value="Unassembled WGS sequence"/>
</dbReference>
<dbReference type="SUPFAM" id="SSF53335">
    <property type="entry name" value="S-adenosyl-L-methionine-dependent methyltransferases"/>
    <property type="match status" value="1"/>
</dbReference>
<sequence length="277" mass="30853">MGLKRHGGCGAQDACAGESYTDLNARIIDQWIADGWEWGTPISHERYLAALEGDCSMVLTPVRTVPRDWFFADMRGRRVLGLAAGGGQQMPLFAAMGAVCTVLDYSERQVASERLVAEREGYEIRVVRADMTRPLPFDDGEFDLIFHPVSNCYVEDVLPIWRECFRVLAPGGRLLAGLDNGFNYVVDDDEERIVRGLPYNPLLDPSLISEDELPEWGVQFSHTMDEQIRGQIQAGFRLLDLYEDTNGSGRLHELGIPSFWATLAEKPGDAARGGYHG</sequence>
<protein>
    <submittedName>
        <fullName evidence="2">Class I SAM-dependent methyltransferase</fullName>
    </submittedName>
</protein>
<dbReference type="InterPro" id="IPR029063">
    <property type="entry name" value="SAM-dependent_MTases_sf"/>
</dbReference>
<dbReference type="PANTHER" id="PTHR43591">
    <property type="entry name" value="METHYLTRANSFERASE"/>
    <property type="match status" value="1"/>
</dbReference>
<dbReference type="GO" id="GO:0008757">
    <property type="term" value="F:S-adenosylmethionine-dependent methyltransferase activity"/>
    <property type="evidence" value="ECO:0007669"/>
    <property type="project" value="InterPro"/>
</dbReference>
<dbReference type="Pfam" id="PF08241">
    <property type="entry name" value="Methyltransf_11"/>
    <property type="match status" value="1"/>
</dbReference>
<evidence type="ECO:0000313" key="2">
    <source>
        <dbReference type="EMBL" id="HJG29949.1"/>
    </source>
</evidence>
<keyword evidence="2" id="KW-0489">Methyltransferase</keyword>
<feature type="domain" description="Methyltransferase type 11" evidence="1">
    <location>
        <begin position="81"/>
        <end position="175"/>
    </location>
</feature>
<dbReference type="AlphaFoldDB" id="A0A921LQH8"/>
<dbReference type="GO" id="GO:0032259">
    <property type="term" value="P:methylation"/>
    <property type="evidence" value="ECO:0007669"/>
    <property type="project" value="UniProtKB-KW"/>
</dbReference>
<dbReference type="EMBL" id="DYVF01000007">
    <property type="protein sequence ID" value="HJG29949.1"/>
    <property type="molecule type" value="Genomic_DNA"/>
</dbReference>
<reference evidence="2" key="1">
    <citation type="journal article" date="2021" name="PeerJ">
        <title>Extensive microbial diversity within the chicken gut microbiome revealed by metagenomics and culture.</title>
        <authorList>
            <person name="Gilroy R."/>
            <person name="Ravi A."/>
            <person name="Getino M."/>
            <person name="Pursley I."/>
            <person name="Horton D.L."/>
            <person name="Alikhan N.F."/>
            <person name="Baker D."/>
            <person name="Gharbi K."/>
            <person name="Hall N."/>
            <person name="Watson M."/>
            <person name="Adriaenssens E.M."/>
            <person name="Foster-Nyarko E."/>
            <person name="Jarju S."/>
            <person name="Secka A."/>
            <person name="Antonio M."/>
            <person name="Oren A."/>
            <person name="Chaudhuri R.R."/>
            <person name="La Ragione R."/>
            <person name="Hildebrand F."/>
            <person name="Pallen M.J."/>
        </authorList>
    </citation>
    <scope>NUCLEOTIDE SEQUENCE</scope>
    <source>
        <strain evidence="2">ChiGjej2B2-7701</strain>
    </source>
</reference>
<dbReference type="InterPro" id="IPR013216">
    <property type="entry name" value="Methyltransf_11"/>
</dbReference>
<proteinExistence type="predicted"/>
<organism evidence="2 3">
    <name type="scientific">Collinsella ihumii</name>
    <dbReference type="NCBI Taxonomy" id="1720204"/>
    <lineage>
        <taxon>Bacteria</taxon>
        <taxon>Bacillati</taxon>
        <taxon>Actinomycetota</taxon>
        <taxon>Coriobacteriia</taxon>
        <taxon>Coriobacteriales</taxon>
        <taxon>Coriobacteriaceae</taxon>
        <taxon>Collinsella</taxon>
    </lineage>
</organism>
<dbReference type="CDD" id="cd02440">
    <property type="entry name" value="AdoMet_MTases"/>
    <property type="match status" value="1"/>
</dbReference>
<gene>
    <name evidence="2" type="ORF">K8U80_00970</name>
</gene>
<keyword evidence="2" id="KW-0808">Transferase</keyword>
<dbReference type="Gene3D" id="3.40.50.150">
    <property type="entry name" value="Vaccinia Virus protein VP39"/>
    <property type="match status" value="1"/>
</dbReference>
<evidence type="ECO:0000259" key="1">
    <source>
        <dbReference type="Pfam" id="PF08241"/>
    </source>
</evidence>
<name>A0A921LQH8_9ACTN</name>
<evidence type="ECO:0000313" key="3">
    <source>
        <dbReference type="Proteomes" id="UP000746751"/>
    </source>
</evidence>